<organism evidence="2 3">
    <name type="scientific">Pararge aegeria aegeria</name>
    <dbReference type="NCBI Taxonomy" id="348720"/>
    <lineage>
        <taxon>Eukaryota</taxon>
        <taxon>Metazoa</taxon>
        <taxon>Ecdysozoa</taxon>
        <taxon>Arthropoda</taxon>
        <taxon>Hexapoda</taxon>
        <taxon>Insecta</taxon>
        <taxon>Pterygota</taxon>
        <taxon>Neoptera</taxon>
        <taxon>Endopterygota</taxon>
        <taxon>Lepidoptera</taxon>
        <taxon>Glossata</taxon>
        <taxon>Ditrysia</taxon>
        <taxon>Papilionoidea</taxon>
        <taxon>Nymphalidae</taxon>
        <taxon>Satyrinae</taxon>
        <taxon>Satyrini</taxon>
        <taxon>Parargina</taxon>
        <taxon>Pararge</taxon>
    </lineage>
</organism>
<accession>A0A8S4S1J5</accession>
<dbReference type="AlphaFoldDB" id="A0A8S4S1J5"/>
<feature type="compositionally biased region" description="Low complexity" evidence="1">
    <location>
        <begin position="52"/>
        <end position="61"/>
    </location>
</feature>
<name>A0A8S4S1J5_9NEOP</name>
<dbReference type="OrthoDB" id="6932404at2759"/>
<dbReference type="Proteomes" id="UP000838756">
    <property type="component" value="Unassembled WGS sequence"/>
</dbReference>
<feature type="compositionally biased region" description="Polar residues" evidence="1">
    <location>
        <begin position="137"/>
        <end position="155"/>
    </location>
</feature>
<evidence type="ECO:0000256" key="1">
    <source>
        <dbReference type="SAM" id="MobiDB-lite"/>
    </source>
</evidence>
<protein>
    <submittedName>
        <fullName evidence="2">Jg20193 protein</fullName>
    </submittedName>
</protein>
<dbReference type="EMBL" id="CAKXAJ010025810">
    <property type="protein sequence ID" value="CAH2244249.1"/>
    <property type="molecule type" value="Genomic_DNA"/>
</dbReference>
<comment type="caution">
    <text evidence="2">The sequence shown here is derived from an EMBL/GenBank/DDBJ whole genome shotgun (WGS) entry which is preliminary data.</text>
</comment>
<sequence length="162" mass="17590">MNVCVQFENSHHNSSRSNRSKDEEATSPEGGVKERGERERGARGGGSGGGESRSTSPASRASPPPDERDIEHSIPATLIQDPNAESSMRASAWVAAVTDTTNDGTEEQHKLAKRPSANSTMRLPLPQIQIRSKCDRPTNSNSNDVEAYKQRNTSHTVHELDA</sequence>
<proteinExistence type="predicted"/>
<keyword evidence="3" id="KW-1185">Reference proteome</keyword>
<gene>
    <name evidence="2" type="primary">jg20193</name>
    <name evidence="2" type="ORF">PAEG_LOCUS20220</name>
</gene>
<feature type="region of interest" description="Disordered" evidence="1">
    <location>
        <begin position="1"/>
        <end position="162"/>
    </location>
</feature>
<evidence type="ECO:0000313" key="3">
    <source>
        <dbReference type="Proteomes" id="UP000838756"/>
    </source>
</evidence>
<reference evidence="2" key="1">
    <citation type="submission" date="2022-03" db="EMBL/GenBank/DDBJ databases">
        <authorList>
            <person name="Lindestad O."/>
        </authorList>
    </citation>
    <scope>NUCLEOTIDE SEQUENCE</scope>
</reference>
<feature type="compositionally biased region" description="Basic and acidic residues" evidence="1">
    <location>
        <begin position="31"/>
        <end position="42"/>
    </location>
</feature>
<evidence type="ECO:0000313" key="2">
    <source>
        <dbReference type="EMBL" id="CAH2244249.1"/>
    </source>
</evidence>